<reference evidence="2 3" key="1">
    <citation type="submission" date="2018-11" db="EMBL/GenBank/DDBJ databases">
        <authorList>
            <consortium name="Pathogen Informatics"/>
        </authorList>
    </citation>
    <scope>NUCLEOTIDE SEQUENCE [LARGE SCALE GENOMIC DNA]</scope>
</reference>
<evidence type="ECO:0000313" key="2">
    <source>
        <dbReference type="EMBL" id="VDK26483.1"/>
    </source>
</evidence>
<organism evidence="2 3">
    <name type="scientific">Anisakis simplex</name>
    <name type="common">Herring worm</name>
    <dbReference type="NCBI Taxonomy" id="6269"/>
    <lineage>
        <taxon>Eukaryota</taxon>
        <taxon>Metazoa</taxon>
        <taxon>Ecdysozoa</taxon>
        <taxon>Nematoda</taxon>
        <taxon>Chromadorea</taxon>
        <taxon>Rhabditida</taxon>
        <taxon>Spirurina</taxon>
        <taxon>Ascaridomorpha</taxon>
        <taxon>Ascaridoidea</taxon>
        <taxon>Anisakidae</taxon>
        <taxon>Anisakis</taxon>
        <taxon>Anisakis simplex complex</taxon>
    </lineage>
</organism>
<accession>A0A3P6PAI7</accession>
<evidence type="ECO:0000256" key="1">
    <source>
        <dbReference type="SAM" id="Coils"/>
    </source>
</evidence>
<protein>
    <submittedName>
        <fullName evidence="2">Uncharacterized protein</fullName>
    </submittedName>
</protein>
<keyword evidence="1" id="KW-0175">Coiled coil</keyword>
<gene>
    <name evidence="2" type="ORF">ASIM_LOCUS6075</name>
</gene>
<evidence type="ECO:0000313" key="3">
    <source>
        <dbReference type="Proteomes" id="UP000267096"/>
    </source>
</evidence>
<proteinExistence type="predicted"/>
<dbReference type="EMBL" id="UYRR01012714">
    <property type="protein sequence ID" value="VDK26483.1"/>
    <property type="molecule type" value="Genomic_DNA"/>
</dbReference>
<feature type="coiled-coil region" evidence="1">
    <location>
        <begin position="5"/>
        <end position="47"/>
    </location>
</feature>
<dbReference type="Proteomes" id="UP000267096">
    <property type="component" value="Unassembled WGS sequence"/>
</dbReference>
<keyword evidence="3" id="KW-1185">Reference proteome</keyword>
<name>A0A3P6PAI7_ANISI</name>
<dbReference type="AlphaFoldDB" id="A0A3P6PAI7"/>
<sequence>MEAKLNDSLKAVDELQKLAADAIEERSASAQKAVEDCRNEVELLELTWCVDKPGC</sequence>